<dbReference type="Proteomes" id="UP000317169">
    <property type="component" value="Unassembled WGS sequence"/>
</dbReference>
<dbReference type="InterPro" id="IPR021448">
    <property type="entry name" value="DUF3098"/>
</dbReference>
<protein>
    <submittedName>
        <fullName evidence="2">DUF3098 domain-containing protein</fullName>
    </submittedName>
</protein>
<keyword evidence="1" id="KW-0472">Membrane</keyword>
<dbReference type="OrthoDB" id="963379at2"/>
<dbReference type="AlphaFoldDB" id="A0A507ZLJ0"/>
<gene>
    <name evidence="2" type="ORF">FKR84_09045</name>
</gene>
<organism evidence="2 3">
    <name type="scientific">Haloflavibacter putidus</name>
    <dbReference type="NCBI Taxonomy" id="2576776"/>
    <lineage>
        <taxon>Bacteria</taxon>
        <taxon>Pseudomonadati</taxon>
        <taxon>Bacteroidota</taxon>
        <taxon>Flavobacteriia</taxon>
        <taxon>Flavobacteriales</taxon>
        <taxon>Flavobacteriaceae</taxon>
        <taxon>Haloflavibacter</taxon>
    </lineage>
</organism>
<feature type="transmembrane region" description="Helical" evidence="1">
    <location>
        <begin position="65"/>
        <end position="83"/>
    </location>
</feature>
<proteinExistence type="predicted"/>
<evidence type="ECO:0000313" key="2">
    <source>
        <dbReference type="EMBL" id="TQD38556.1"/>
    </source>
</evidence>
<accession>A0A507ZLJ0</accession>
<keyword evidence="1" id="KW-0812">Transmembrane</keyword>
<dbReference type="EMBL" id="VIAR01000008">
    <property type="protein sequence ID" value="TQD38556.1"/>
    <property type="molecule type" value="Genomic_DNA"/>
</dbReference>
<dbReference type="RefSeq" id="WP_141421983.1">
    <property type="nucleotide sequence ID" value="NZ_VIAR01000008.1"/>
</dbReference>
<dbReference type="Pfam" id="PF11297">
    <property type="entry name" value="DUF3098"/>
    <property type="match status" value="1"/>
</dbReference>
<name>A0A507ZLJ0_9FLAO</name>
<feature type="transmembrane region" description="Helical" evidence="1">
    <location>
        <begin position="25"/>
        <end position="45"/>
    </location>
</feature>
<evidence type="ECO:0000256" key="1">
    <source>
        <dbReference type="SAM" id="Phobius"/>
    </source>
</evidence>
<reference evidence="2 3" key="1">
    <citation type="submission" date="2019-06" db="EMBL/GenBank/DDBJ databases">
        <title>Flavibacter putida gen. nov., sp. nov., a novel marine bacterium of the family Flavobacteriaceae isolated from coastal seawater.</title>
        <authorList>
            <person name="Feng X."/>
        </authorList>
    </citation>
    <scope>NUCLEOTIDE SEQUENCE [LARGE SCALE GENOMIC DNA]</scope>
    <source>
        <strain evidence="2 3">PLHSN227</strain>
    </source>
</reference>
<sequence>MGEKKRKIETQEKTKPYFIFEKKNYQVMAIGLGVIALGFILMAGGGSDDPAVFNPEIYSWRRIRLAPTLVLLGFAIQIYAILLNPDKKQK</sequence>
<comment type="caution">
    <text evidence="2">The sequence shown here is derived from an EMBL/GenBank/DDBJ whole genome shotgun (WGS) entry which is preliminary data.</text>
</comment>
<keyword evidence="1" id="KW-1133">Transmembrane helix</keyword>
<evidence type="ECO:0000313" key="3">
    <source>
        <dbReference type="Proteomes" id="UP000317169"/>
    </source>
</evidence>
<keyword evidence="3" id="KW-1185">Reference proteome</keyword>